<dbReference type="EMBL" id="CYZX01000005">
    <property type="protein sequence ID" value="CUO08479.1"/>
    <property type="molecule type" value="Genomic_DNA"/>
</dbReference>
<dbReference type="Pfam" id="PF01547">
    <property type="entry name" value="SBP_bac_1"/>
    <property type="match status" value="1"/>
</dbReference>
<dbReference type="SUPFAM" id="SSF53850">
    <property type="entry name" value="Periplasmic binding protein-like II"/>
    <property type="match status" value="1"/>
</dbReference>
<evidence type="ECO:0000256" key="5">
    <source>
        <dbReference type="ARBA" id="ARBA00023288"/>
    </source>
</evidence>
<accession>A0A174C899</accession>
<dbReference type="PANTHER" id="PTHR43649:SF33">
    <property type="entry name" value="POLYGALACTURONAN_RHAMNOGALACTURONAN-BINDING PROTEIN YTCQ"/>
    <property type="match status" value="1"/>
</dbReference>
<evidence type="ECO:0000313" key="6">
    <source>
        <dbReference type="EMBL" id="CUO08479.1"/>
    </source>
</evidence>
<evidence type="ECO:0000256" key="1">
    <source>
        <dbReference type="ARBA" id="ARBA00022475"/>
    </source>
</evidence>
<keyword evidence="2" id="KW-0732">Signal</keyword>
<evidence type="ECO:0000313" key="7">
    <source>
        <dbReference type="Proteomes" id="UP000095594"/>
    </source>
</evidence>
<reference evidence="6 7" key="1">
    <citation type="submission" date="2015-09" db="EMBL/GenBank/DDBJ databases">
        <authorList>
            <consortium name="Pathogen Informatics"/>
        </authorList>
    </citation>
    <scope>NUCLEOTIDE SEQUENCE [LARGE SCALE GENOMIC DNA]</scope>
    <source>
        <strain evidence="6 7">2789STDY5834856</strain>
    </source>
</reference>
<dbReference type="InterPro" id="IPR050490">
    <property type="entry name" value="Bact_solute-bd_prot1"/>
</dbReference>
<evidence type="ECO:0000256" key="4">
    <source>
        <dbReference type="ARBA" id="ARBA00023139"/>
    </source>
</evidence>
<keyword evidence="1" id="KW-1003">Cell membrane</keyword>
<evidence type="ECO:0000256" key="3">
    <source>
        <dbReference type="ARBA" id="ARBA00023136"/>
    </source>
</evidence>
<proteinExistence type="predicted"/>
<organism evidence="6 7">
    <name type="scientific">Clostridium disporicum</name>
    <dbReference type="NCBI Taxonomy" id="84024"/>
    <lineage>
        <taxon>Bacteria</taxon>
        <taxon>Bacillati</taxon>
        <taxon>Bacillota</taxon>
        <taxon>Clostridia</taxon>
        <taxon>Eubacteriales</taxon>
        <taxon>Clostridiaceae</taxon>
        <taxon>Clostridium</taxon>
    </lineage>
</organism>
<evidence type="ECO:0000256" key="2">
    <source>
        <dbReference type="ARBA" id="ARBA00022729"/>
    </source>
</evidence>
<gene>
    <name evidence="6" type="ORF">ERS852471_00922</name>
</gene>
<sequence length="367" mass="42479">MKKCIQGVKVELELIGDAEEILQRKATVGELSDITLVPAAIKISEYSKYFMPLDGLGFDEDSIYNYSSGIGSDGKLYNIDSSISWNGVLYNKKVFEEAGIEGIPRTNEEFFEVCKKIKAINKVPMAINYKNSWTMSTWIDTLPYAFNNKFEDEVILNSVNILEEGNGLYKSLNFIRTIVQEGYCEEDLLNYEWEQCKKDIKNGEVAMIFWNSNYKYQLEDIGMNVEDIGIFPLPEINEIIVYGDYRFGISKNTKYPEAAKTFFKFIFEDDRYADAVNILPISKNSDKSKNFLKEIQSFDIPVIIHDNIIDYGEDYININHEKYDSLRKLTGLNYTFVQEYIVSDNVEELSNDLNNRWNELKSKEMLN</sequence>
<dbReference type="AlphaFoldDB" id="A0A174C899"/>
<dbReference type="Gene3D" id="3.40.190.10">
    <property type="entry name" value="Periplasmic binding protein-like II"/>
    <property type="match status" value="2"/>
</dbReference>
<protein>
    <submittedName>
        <fullName evidence="6">Extracellular solute-binding protein</fullName>
    </submittedName>
</protein>
<dbReference type="InterPro" id="IPR006059">
    <property type="entry name" value="SBP"/>
</dbReference>
<dbReference type="PANTHER" id="PTHR43649">
    <property type="entry name" value="ARABINOSE-BINDING PROTEIN-RELATED"/>
    <property type="match status" value="1"/>
</dbReference>
<name>A0A174C899_9CLOT</name>
<keyword evidence="4" id="KW-0564">Palmitate</keyword>
<keyword evidence="3" id="KW-0472">Membrane</keyword>
<keyword evidence="5" id="KW-0449">Lipoprotein</keyword>
<dbReference type="Proteomes" id="UP000095594">
    <property type="component" value="Unassembled WGS sequence"/>
</dbReference>